<dbReference type="Proteomes" id="UP001239522">
    <property type="component" value="Chromosome"/>
</dbReference>
<evidence type="ECO:0008006" key="3">
    <source>
        <dbReference type="Google" id="ProtNLM"/>
    </source>
</evidence>
<accession>A0ABY9HUH8</accession>
<gene>
    <name evidence="1" type="ORF">P8A18_31765</name>
</gene>
<evidence type="ECO:0000313" key="1">
    <source>
        <dbReference type="EMBL" id="WLQ37739.1"/>
    </source>
</evidence>
<dbReference type="RefSeq" id="WP_306060199.1">
    <property type="nucleotide sequence ID" value="NZ_CP120997.1"/>
</dbReference>
<name>A0ABY9HUH8_9ACTN</name>
<sequence>MDLHDYAAWLAGIDPFDTAVQKPRATLRREGTLEEFLAHVLTVHSGGLSATAVEVAGILERLPVLIVLDGLDEVARAQTRERVVEEIDRFTARLRTAFDAQLVVTTRPNVGGLAEPTPDRFEMIALDRLSDSLRTTYLHKWVDARSISEKEHRNLERIFHQRSAEPHIAQLANNPMQLTILLSLMYKRDNSVPANRTDLYTSYMETFLDREAAKTPAVNEHRTDLEEVTAFLGWQLQADAEKESGNGQLPIRELKRLILNYLFSVDKNITLVDDLFTGVTDRVWALASKTQGTFEFDVQPLREYFAARYMYEFAGADDRTFDRSEILRHLVRRSYWLNTSRFFAGFARPNELAGLVEALEEERDEGARPRQLRLSAWVLLADGVFSGRSKTQNRAADMFLDDLSVRFIHEALTQQDDLPVPTLDRGAKYLADKLLDLVSEAPASQATPERLDLAVYLLDDADAFYEWWHPHMQRAMGSGHETAWLRTGIAFHSAGRLTPQETTRLALADDLAAAAALDAGLTPAPGSQQEHRMIQAVLNGHASDLPCSASTFAASLMRVLRPQNFLRMADNAAAHLLAVVGHLAADVDAQQRQRGFKRLKERDPRFAGLQTALKFQKGQSRTTSPWSNTARVLTTLFGPSWLAAEITVIGAAAANYTTGGDLTPGSQPLGPALDHGRLLAELRRNRTDASWWSEQHGAHSDPLTRATWLLGLFAVAEEHVVNQYLPLMNATLNALPENMRQALLMSSSRIGLTIARPLSHDTLLAAAALSPAMAVAISHYAHRPDRVPFEGRDIPGLSTETLTDMALFSAAAWPVHMPLMARTLNDHRNFDFSVLQTFKALGPKSEINATRVVFPSEVAATILSSPFDYPMSIVDAAATSGGRVATMYLADVAAQARWFPA</sequence>
<proteinExistence type="predicted"/>
<dbReference type="EMBL" id="CP120997">
    <property type="protein sequence ID" value="WLQ37739.1"/>
    <property type="molecule type" value="Genomic_DNA"/>
</dbReference>
<keyword evidence="2" id="KW-1185">Reference proteome</keyword>
<reference evidence="1 2" key="1">
    <citation type="submission" date="2023-03" db="EMBL/GenBank/DDBJ databases">
        <title>Isolation and description of six Streptomyces strains from soil environments, able to metabolize different microbial glucans.</title>
        <authorList>
            <person name="Widen T."/>
            <person name="Larsbrink J."/>
        </authorList>
    </citation>
    <scope>NUCLEOTIDE SEQUENCE [LARGE SCALE GENOMIC DNA]</scope>
    <source>
        <strain evidence="1 2">Mut1</strain>
    </source>
</reference>
<organism evidence="1 2">
    <name type="scientific">Streptomyces castrisilvae</name>
    <dbReference type="NCBI Taxonomy" id="3033811"/>
    <lineage>
        <taxon>Bacteria</taxon>
        <taxon>Bacillati</taxon>
        <taxon>Actinomycetota</taxon>
        <taxon>Actinomycetes</taxon>
        <taxon>Kitasatosporales</taxon>
        <taxon>Streptomycetaceae</taxon>
        <taxon>Streptomyces</taxon>
    </lineage>
</organism>
<protein>
    <recommendedName>
        <fullName evidence="3">NACHT domain-containing protein</fullName>
    </recommendedName>
</protein>
<evidence type="ECO:0000313" key="2">
    <source>
        <dbReference type="Proteomes" id="UP001239522"/>
    </source>
</evidence>